<dbReference type="RefSeq" id="WP_146529625.1">
    <property type="nucleotide sequence ID" value="NZ_SJPV01000010.1"/>
</dbReference>
<evidence type="ECO:0000259" key="2">
    <source>
        <dbReference type="PROSITE" id="PS50110"/>
    </source>
</evidence>
<organism evidence="3 4">
    <name type="scientific">Novipirellula artificiosorum</name>
    <dbReference type="NCBI Taxonomy" id="2528016"/>
    <lineage>
        <taxon>Bacteria</taxon>
        <taxon>Pseudomonadati</taxon>
        <taxon>Planctomycetota</taxon>
        <taxon>Planctomycetia</taxon>
        <taxon>Pirellulales</taxon>
        <taxon>Pirellulaceae</taxon>
        <taxon>Novipirellula</taxon>
    </lineage>
</organism>
<dbReference type="InterPro" id="IPR052048">
    <property type="entry name" value="ST_Response_Regulator"/>
</dbReference>
<feature type="modified residue" description="4-aspartylphosphate" evidence="1">
    <location>
        <position position="55"/>
    </location>
</feature>
<keyword evidence="4" id="KW-1185">Reference proteome</keyword>
<dbReference type="PROSITE" id="PS50110">
    <property type="entry name" value="RESPONSE_REGULATORY"/>
    <property type="match status" value="1"/>
</dbReference>
<dbReference type="PANTHER" id="PTHR43228:SF1">
    <property type="entry name" value="TWO-COMPONENT RESPONSE REGULATOR ARR22"/>
    <property type="match status" value="1"/>
</dbReference>
<dbReference type="PANTHER" id="PTHR43228">
    <property type="entry name" value="TWO-COMPONENT RESPONSE REGULATOR"/>
    <property type="match status" value="1"/>
</dbReference>
<sequence>MATKRLLIVDDALFMRKRIREIAESAGWEIAGEAEDGEQAVALYQQENPDLVTLDIVMPKLDGVSALKQLMQHDPQARVVMVSAVNQRPKLAECIQAGAIDFIVKPFEKAMLREFFEKSLAAEDKP</sequence>
<gene>
    <name evidence="3" type="primary">cheY_2</name>
    <name evidence="3" type="ORF">Poly41_50630</name>
</gene>
<proteinExistence type="predicted"/>
<evidence type="ECO:0000313" key="4">
    <source>
        <dbReference type="Proteomes" id="UP000319143"/>
    </source>
</evidence>
<dbReference type="OrthoDB" id="9813953at2"/>
<dbReference type="Pfam" id="PF00072">
    <property type="entry name" value="Response_reg"/>
    <property type="match status" value="1"/>
</dbReference>
<accession>A0A5C6D8Y4</accession>
<evidence type="ECO:0000256" key="1">
    <source>
        <dbReference type="PROSITE-ProRule" id="PRU00169"/>
    </source>
</evidence>
<dbReference type="InterPro" id="IPR011006">
    <property type="entry name" value="CheY-like_superfamily"/>
</dbReference>
<protein>
    <submittedName>
        <fullName evidence="3">Chemotaxis protein CheY</fullName>
    </submittedName>
</protein>
<dbReference type="SUPFAM" id="SSF52172">
    <property type="entry name" value="CheY-like"/>
    <property type="match status" value="1"/>
</dbReference>
<comment type="caution">
    <text evidence="3">The sequence shown here is derived from an EMBL/GenBank/DDBJ whole genome shotgun (WGS) entry which is preliminary data.</text>
</comment>
<reference evidence="3 4" key="1">
    <citation type="submission" date="2019-02" db="EMBL/GenBank/DDBJ databases">
        <title>Deep-cultivation of Planctomycetes and their phenomic and genomic characterization uncovers novel biology.</title>
        <authorList>
            <person name="Wiegand S."/>
            <person name="Jogler M."/>
            <person name="Boedeker C."/>
            <person name="Pinto D."/>
            <person name="Vollmers J."/>
            <person name="Rivas-Marin E."/>
            <person name="Kohn T."/>
            <person name="Peeters S.H."/>
            <person name="Heuer A."/>
            <person name="Rast P."/>
            <person name="Oberbeckmann S."/>
            <person name="Bunk B."/>
            <person name="Jeske O."/>
            <person name="Meyerdierks A."/>
            <person name="Storesund J.E."/>
            <person name="Kallscheuer N."/>
            <person name="Luecker S."/>
            <person name="Lage O.M."/>
            <person name="Pohl T."/>
            <person name="Merkel B.J."/>
            <person name="Hornburger P."/>
            <person name="Mueller R.-W."/>
            <person name="Bruemmer F."/>
            <person name="Labrenz M."/>
            <person name="Spormann A.M."/>
            <person name="Op Den Camp H."/>
            <person name="Overmann J."/>
            <person name="Amann R."/>
            <person name="Jetten M.S.M."/>
            <person name="Mascher T."/>
            <person name="Medema M.H."/>
            <person name="Devos D.P."/>
            <person name="Kaster A.-K."/>
            <person name="Ovreas L."/>
            <person name="Rohde M."/>
            <person name="Galperin M.Y."/>
            <person name="Jogler C."/>
        </authorList>
    </citation>
    <scope>NUCLEOTIDE SEQUENCE [LARGE SCALE GENOMIC DNA]</scope>
    <source>
        <strain evidence="3 4">Poly41</strain>
    </source>
</reference>
<dbReference type="EMBL" id="SJPV01000010">
    <property type="protein sequence ID" value="TWU33310.1"/>
    <property type="molecule type" value="Genomic_DNA"/>
</dbReference>
<dbReference type="GO" id="GO:0000160">
    <property type="term" value="P:phosphorelay signal transduction system"/>
    <property type="evidence" value="ECO:0007669"/>
    <property type="project" value="InterPro"/>
</dbReference>
<name>A0A5C6D8Y4_9BACT</name>
<dbReference type="InterPro" id="IPR001789">
    <property type="entry name" value="Sig_transdc_resp-reg_receiver"/>
</dbReference>
<dbReference type="Gene3D" id="3.40.50.2300">
    <property type="match status" value="1"/>
</dbReference>
<dbReference type="Proteomes" id="UP000319143">
    <property type="component" value="Unassembled WGS sequence"/>
</dbReference>
<keyword evidence="1" id="KW-0597">Phosphoprotein</keyword>
<evidence type="ECO:0000313" key="3">
    <source>
        <dbReference type="EMBL" id="TWU33310.1"/>
    </source>
</evidence>
<dbReference type="SMART" id="SM00448">
    <property type="entry name" value="REC"/>
    <property type="match status" value="1"/>
</dbReference>
<dbReference type="AlphaFoldDB" id="A0A5C6D8Y4"/>
<feature type="domain" description="Response regulatory" evidence="2">
    <location>
        <begin position="5"/>
        <end position="120"/>
    </location>
</feature>